<evidence type="ECO:0000313" key="2">
    <source>
        <dbReference type="EnsemblMetazoa" id="CapteP123583"/>
    </source>
</evidence>
<keyword evidence="3" id="KW-1185">Reference proteome</keyword>
<accession>R7UBM4</accession>
<dbReference type="Proteomes" id="UP000014760">
    <property type="component" value="Unassembled WGS sequence"/>
</dbReference>
<reference evidence="1 3" key="2">
    <citation type="journal article" date="2013" name="Nature">
        <title>Insights into bilaterian evolution from three spiralian genomes.</title>
        <authorList>
            <person name="Simakov O."/>
            <person name="Marletaz F."/>
            <person name="Cho S.J."/>
            <person name="Edsinger-Gonzales E."/>
            <person name="Havlak P."/>
            <person name="Hellsten U."/>
            <person name="Kuo D.H."/>
            <person name="Larsson T."/>
            <person name="Lv J."/>
            <person name="Arendt D."/>
            <person name="Savage R."/>
            <person name="Osoegawa K."/>
            <person name="de Jong P."/>
            <person name="Grimwood J."/>
            <person name="Chapman J.A."/>
            <person name="Shapiro H."/>
            <person name="Aerts A."/>
            <person name="Otillar R.P."/>
            <person name="Terry A.Y."/>
            <person name="Boore J.L."/>
            <person name="Grigoriev I.V."/>
            <person name="Lindberg D.R."/>
            <person name="Seaver E.C."/>
            <person name="Weisblat D.A."/>
            <person name="Putnam N.H."/>
            <person name="Rokhsar D.S."/>
        </authorList>
    </citation>
    <scope>NUCLEOTIDE SEQUENCE</scope>
    <source>
        <strain evidence="1 3">I ESC-2004</strain>
    </source>
</reference>
<dbReference type="EMBL" id="KB303208">
    <property type="protein sequence ID" value="ELU03384.1"/>
    <property type="molecule type" value="Genomic_DNA"/>
</dbReference>
<evidence type="ECO:0000313" key="1">
    <source>
        <dbReference type="EMBL" id="ELU03384.1"/>
    </source>
</evidence>
<evidence type="ECO:0000313" key="3">
    <source>
        <dbReference type="Proteomes" id="UP000014760"/>
    </source>
</evidence>
<protein>
    <submittedName>
        <fullName evidence="1 2">Uncharacterized protein</fullName>
    </submittedName>
</protein>
<dbReference type="EMBL" id="AMQN01024536">
    <property type="status" value="NOT_ANNOTATED_CDS"/>
    <property type="molecule type" value="Genomic_DNA"/>
</dbReference>
<proteinExistence type="predicted"/>
<gene>
    <name evidence="1" type="ORF">CAPTEDRAFT_123583</name>
</gene>
<reference evidence="3" key="1">
    <citation type="submission" date="2012-12" db="EMBL/GenBank/DDBJ databases">
        <authorList>
            <person name="Hellsten U."/>
            <person name="Grimwood J."/>
            <person name="Chapman J.A."/>
            <person name="Shapiro H."/>
            <person name="Aerts A."/>
            <person name="Otillar R.P."/>
            <person name="Terry A.Y."/>
            <person name="Boore J.L."/>
            <person name="Simakov O."/>
            <person name="Marletaz F."/>
            <person name="Cho S.-J."/>
            <person name="Edsinger-Gonzales E."/>
            <person name="Havlak P."/>
            <person name="Kuo D.-H."/>
            <person name="Larsson T."/>
            <person name="Lv J."/>
            <person name="Arendt D."/>
            <person name="Savage R."/>
            <person name="Osoegawa K."/>
            <person name="de Jong P."/>
            <person name="Lindberg D.R."/>
            <person name="Seaver E.C."/>
            <person name="Weisblat D.A."/>
            <person name="Putnam N.H."/>
            <person name="Grigoriev I.V."/>
            <person name="Rokhsar D.S."/>
        </authorList>
    </citation>
    <scope>NUCLEOTIDE SEQUENCE</scope>
    <source>
        <strain evidence="3">I ESC-2004</strain>
    </source>
</reference>
<sequence length="51" mass="5948">THLEVCCFSCFGYIHILKCVASVTYTFRSALLQLLQLLTHLEMCCFSYFHI</sequence>
<organism evidence="1">
    <name type="scientific">Capitella teleta</name>
    <name type="common">Polychaete worm</name>
    <dbReference type="NCBI Taxonomy" id="283909"/>
    <lineage>
        <taxon>Eukaryota</taxon>
        <taxon>Metazoa</taxon>
        <taxon>Spiralia</taxon>
        <taxon>Lophotrochozoa</taxon>
        <taxon>Annelida</taxon>
        <taxon>Polychaeta</taxon>
        <taxon>Sedentaria</taxon>
        <taxon>Scolecida</taxon>
        <taxon>Capitellidae</taxon>
        <taxon>Capitella</taxon>
    </lineage>
</organism>
<name>R7UBM4_CAPTE</name>
<dbReference type="HOGENOM" id="CLU_3112335_0_0_1"/>
<dbReference type="AlphaFoldDB" id="R7UBM4"/>
<feature type="non-terminal residue" evidence="1">
    <location>
        <position position="1"/>
    </location>
</feature>
<dbReference type="EnsemblMetazoa" id="CapteT123583">
    <property type="protein sequence ID" value="CapteP123583"/>
    <property type="gene ID" value="CapteG123583"/>
</dbReference>
<reference evidence="2" key="3">
    <citation type="submission" date="2015-06" db="UniProtKB">
        <authorList>
            <consortium name="EnsemblMetazoa"/>
        </authorList>
    </citation>
    <scope>IDENTIFICATION</scope>
</reference>